<dbReference type="InterPro" id="IPR015422">
    <property type="entry name" value="PyrdxlP-dep_Trfase_small"/>
</dbReference>
<reference evidence="10 11" key="2">
    <citation type="submission" date="2019-09" db="EMBL/GenBank/DDBJ databases">
        <authorList>
            <person name="Jin C."/>
        </authorList>
    </citation>
    <scope>NUCLEOTIDE SEQUENCE [LARGE SCALE GENOMIC DNA]</scope>
    <source>
        <strain evidence="10 11">AN110305</strain>
    </source>
</reference>
<dbReference type="AlphaFoldDB" id="A0A5B2XK34"/>
<evidence type="ECO:0000313" key="11">
    <source>
        <dbReference type="Proteomes" id="UP000323454"/>
    </source>
</evidence>
<dbReference type="Gene3D" id="3.40.640.10">
    <property type="entry name" value="Type I PLP-dependent aspartate aminotransferase-like (Major domain)"/>
    <property type="match status" value="1"/>
</dbReference>
<feature type="modified residue" description="N6-(pyridoxal phosphate)lysine" evidence="8">
    <location>
        <position position="204"/>
    </location>
</feature>
<reference evidence="10 11" key="1">
    <citation type="submission" date="2019-09" db="EMBL/GenBank/DDBJ databases">
        <title>Goodfellowia gen. nov., a new genus of the Pseudonocardineae related to Actinoalloteichus, containing Goodfellowia coeruleoviolacea gen. nov., comb. nov. gen. nov., comb. nov.</title>
        <authorList>
            <person name="Labeda D."/>
        </authorList>
    </citation>
    <scope>NUCLEOTIDE SEQUENCE [LARGE SCALE GENOMIC DNA]</scope>
    <source>
        <strain evidence="10 11">AN110305</strain>
    </source>
</reference>
<dbReference type="GO" id="GO:0019346">
    <property type="term" value="P:transsulfuration"/>
    <property type="evidence" value="ECO:0007669"/>
    <property type="project" value="InterPro"/>
</dbReference>
<comment type="caution">
    <text evidence="10">The sequence shown here is derived from an EMBL/GenBank/DDBJ whole genome shotgun (WGS) entry which is preliminary data.</text>
</comment>
<organism evidence="10 11">
    <name type="scientific">Solihabitans fulvus</name>
    <dbReference type="NCBI Taxonomy" id="1892852"/>
    <lineage>
        <taxon>Bacteria</taxon>
        <taxon>Bacillati</taxon>
        <taxon>Actinomycetota</taxon>
        <taxon>Actinomycetes</taxon>
        <taxon>Pseudonocardiales</taxon>
        <taxon>Pseudonocardiaceae</taxon>
        <taxon>Solihabitans</taxon>
    </lineage>
</organism>
<dbReference type="EC" id="2.5.1.48" evidence="5"/>
<evidence type="ECO:0000256" key="9">
    <source>
        <dbReference type="RuleBase" id="RU362118"/>
    </source>
</evidence>
<dbReference type="InterPro" id="IPR015421">
    <property type="entry name" value="PyrdxlP-dep_Trfase_major"/>
</dbReference>
<dbReference type="Pfam" id="PF01053">
    <property type="entry name" value="Cys_Met_Meta_PP"/>
    <property type="match status" value="1"/>
</dbReference>
<evidence type="ECO:0000256" key="1">
    <source>
        <dbReference type="ARBA" id="ARBA00001933"/>
    </source>
</evidence>
<dbReference type="RefSeq" id="WP_149849316.1">
    <property type="nucleotide sequence ID" value="NZ_VUOB01000018.1"/>
</dbReference>
<comment type="cofactor">
    <cofactor evidence="1 9">
        <name>pyridoxal 5'-phosphate</name>
        <dbReference type="ChEBI" id="CHEBI:597326"/>
    </cofactor>
</comment>
<dbReference type="NCBIfam" id="NF005871">
    <property type="entry name" value="PRK07811.1"/>
    <property type="match status" value="1"/>
</dbReference>
<evidence type="ECO:0000256" key="2">
    <source>
        <dbReference type="ARBA" id="ARBA00009077"/>
    </source>
</evidence>
<name>A0A5B2XK34_9PSEU</name>
<dbReference type="SUPFAM" id="SSF53383">
    <property type="entry name" value="PLP-dependent transferases"/>
    <property type="match status" value="1"/>
</dbReference>
<dbReference type="PROSITE" id="PS00868">
    <property type="entry name" value="CYS_MET_METAB_PP"/>
    <property type="match status" value="1"/>
</dbReference>
<accession>A0A5B2XK34</accession>
<comment type="similarity">
    <text evidence="2 9">Belongs to the trans-sulfuration enzymes family.</text>
</comment>
<dbReference type="FunFam" id="3.90.1150.10:FF:000008">
    <property type="entry name" value="Cystathionine gamma-synthase"/>
    <property type="match status" value="1"/>
</dbReference>
<dbReference type="InterPro" id="IPR000277">
    <property type="entry name" value="Cys/Met-Metab_PyrdxlP-dep_enz"/>
</dbReference>
<evidence type="ECO:0000313" key="10">
    <source>
        <dbReference type="EMBL" id="KAA2263240.1"/>
    </source>
</evidence>
<dbReference type="Gene3D" id="3.90.1150.10">
    <property type="entry name" value="Aspartate Aminotransferase, domain 1"/>
    <property type="match status" value="1"/>
</dbReference>
<proteinExistence type="inferred from homology"/>
<dbReference type="GO" id="GO:0003962">
    <property type="term" value="F:cystathionine gamma-synthase activity"/>
    <property type="evidence" value="ECO:0007669"/>
    <property type="project" value="UniProtKB-EC"/>
</dbReference>
<sequence length="386" mass="40938">MTDSAASFGFETRAIHAGQDPDPVTGSVIVPIHATSTYAQDGVGGLRGGYEYSRTGNPTRTALEECLASLEGGRHGLAFASGMAATDVVLRSVCRPGDHIVMANDAYGGTFRLIDKVLRHWGIEHTPVPLTDVDAVRAAIRPNTKVIWVETPTNPLLNIADIALLAQVAHSAGARLVVDNTFATPYLQTPLELGADVVTHSTTKYIGGHSDVVGGAVITSDDELAEQFAFLQNGAGGVPGPFDAWLTLRGIKTLGVRMDRHSDNSERIAEALQRHPKVTKIYYPGLPEHPGHEVAAKQMRRFGGMLSFLVEGGEEAALRVCARTKLFTLAESLGGVESLIEHPGRMTHASTAGSLLEVPADLVRISVGIESADDLIADLTAALDTV</sequence>
<evidence type="ECO:0000256" key="3">
    <source>
        <dbReference type="ARBA" id="ARBA00022898"/>
    </source>
</evidence>
<gene>
    <name evidence="10" type="ORF">F0L68_10495</name>
</gene>
<evidence type="ECO:0000256" key="5">
    <source>
        <dbReference type="ARBA" id="ARBA00066530"/>
    </source>
</evidence>
<evidence type="ECO:0000256" key="4">
    <source>
        <dbReference type="ARBA" id="ARBA00051441"/>
    </source>
</evidence>
<dbReference type="InterPro" id="IPR015424">
    <property type="entry name" value="PyrdxlP-dep_Trfase"/>
</dbReference>
<dbReference type="GO" id="GO:0005737">
    <property type="term" value="C:cytoplasm"/>
    <property type="evidence" value="ECO:0007669"/>
    <property type="project" value="TreeGrafter"/>
</dbReference>
<dbReference type="CDD" id="cd00614">
    <property type="entry name" value="CGS_like"/>
    <property type="match status" value="1"/>
</dbReference>
<dbReference type="PANTHER" id="PTHR11808:SF15">
    <property type="entry name" value="CYSTATHIONINE GAMMA-LYASE"/>
    <property type="match status" value="1"/>
</dbReference>
<dbReference type="Proteomes" id="UP000323454">
    <property type="component" value="Unassembled WGS sequence"/>
</dbReference>
<keyword evidence="3 8" id="KW-0663">Pyridoxal phosphate</keyword>
<keyword evidence="10" id="KW-0808">Transferase</keyword>
<evidence type="ECO:0000256" key="7">
    <source>
        <dbReference type="ARBA" id="ARBA00083849"/>
    </source>
</evidence>
<dbReference type="PANTHER" id="PTHR11808">
    <property type="entry name" value="TRANS-SULFURATION ENZYME FAMILY MEMBER"/>
    <property type="match status" value="1"/>
</dbReference>
<dbReference type="GO" id="GO:0019343">
    <property type="term" value="P:cysteine biosynthetic process via cystathionine"/>
    <property type="evidence" value="ECO:0007669"/>
    <property type="project" value="TreeGrafter"/>
</dbReference>
<dbReference type="PIRSF" id="PIRSF001434">
    <property type="entry name" value="CGS"/>
    <property type="match status" value="1"/>
</dbReference>
<protein>
    <recommendedName>
        <fullName evidence="6">Cystathionine gamma-synthase</fullName>
        <ecNumber evidence="5">2.5.1.48</ecNumber>
    </recommendedName>
    <alternativeName>
        <fullName evidence="7">O-succinylhomoserine (thiol)-lyase</fullName>
    </alternativeName>
</protein>
<evidence type="ECO:0000256" key="8">
    <source>
        <dbReference type="PIRSR" id="PIRSR001434-2"/>
    </source>
</evidence>
<dbReference type="FunFam" id="3.40.640.10:FF:000009">
    <property type="entry name" value="Cystathionine gamma-synthase homolog"/>
    <property type="match status" value="1"/>
</dbReference>
<dbReference type="GO" id="GO:0030170">
    <property type="term" value="F:pyridoxal phosphate binding"/>
    <property type="evidence" value="ECO:0007669"/>
    <property type="project" value="InterPro"/>
</dbReference>
<dbReference type="EMBL" id="VUOB01000018">
    <property type="protein sequence ID" value="KAA2263240.1"/>
    <property type="molecule type" value="Genomic_DNA"/>
</dbReference>
<dbReference type="GO" id="GO:0004123">
    <property type="term" value="F:cystathionine gamma-lyase activity"/>
    <property type="evidence" value="ECO:0007669"/>
    <property type="project" value="UniProtKB-ARBA"/>
</dbReference>
<evidence type="ECO:0000256" key="6">
    <source>
        <dbReference type="ARBA" id="ARBA00068008"/>
    </source>
</evidence>
<dbReference type="OrthoDB" id="9805790at2"/>
<dbReference type="InterPro" id="IPR054542">
    <property type="entry name" value="Cys_met_metab_PP"/>
</dbReference>
<comment type="catalytic activity">
    <reaction evidence="4">
        <text>O-succinyl-L-homoserine + L-cysteine = L,L-cystathionine + succinate + H(+)</text>
        <dbReference type="Rhea" id="RHEA:20397"/>
        <dbReference type="ChEBI" id="CHEBI:15378"/>
        <dbReference type="ChEBI" id="CHEBI:30031"/>
        <dbReference type="ChEBI" id="CHEBI:35235"/>
        <dbReference type="ChEBI" id="CHEBI:57661"/>
        <dbReference type="ChEBI" id="CHEBI:58161"/>
        <dbReference type="EC" id="2.5.1.48"/>
    </reaction>
</comment>
<keyword evidence="11" id="KW-1185">Reference proteome</keyword>